<dbReference type="InterPro" id="IPR001789">
    <property type="entry name" value="Sig_transdc_resp-reg_receiver"/>
</dbReference>
<dbReference type="PANTHER" id="PTHR44591:SF3">
    <property type="entry name" value="RESPONSE REGULATORY DOMAIN-CONTAINING PROTEIN"/>
    <property type="match status" value="1"/>
</dbReference>
<dbReference type="Gene3D" id="3.40.50.2300">
    <property type="match status" value="1"/>
</dbReference>
<evidence type="ECO:0000256" key="4">
    <source>
        <dbReference type="PROSITE-ProRule" id="PRU00169"/>
    </source>
</evidence>
<keyword evidence="2 4" id="KW-0597">Phosphoprotein</keyword>
<proteinExistence type="predicted"/>
<dbReference type="RefSeq" id="WP_255226426.1">
    <property type="nucleotide sequence ID" value="NZ_JAJEKE010000002.1"/>
</dbReference>
<accession>A0ABT1NC86</accession>
<dbReference type="SUPFAM" id="SSF52172">
    <property type="entry name" value="CheY-like"/>
    <property type="match status" value="1"/>
</dbReference>
<organism evidence="6 7">
    <name type="scientific">Lutispora saccharofermentans</name>
    <dbReference type="NCBI Taxonomy" id="3024236"/>
    <lineage>
        <taxon>Bacteria</taxon>
        <taxon>Bacillati</taxon>
        <taxon>Bacillota</taxon>
        <taxon>Clostridia</taxon>
        <taxon>Lutisporales</taxon>
        <taxon>Lutisporaceae</taxon>
        <taxon>Lutispora</taxon>
    </lineage>
</organism>
<dbReference type="InterPro" id="IPR011006">
    <property type="entry name" value="CheY-like_superfamily"/>
</dbReference>
<dbReference type="EMBL" id="JAJEKE010000002">
    <property type="protein sequence ID" value="MCQ1528867.1"/>
    <property type="molecule type" value="Genomic_DNA"/>
</dbReference>
<protein>
    <recommendedName>
        <fullName evidence="1">Stage 0 sporulation protein A homolog</fullName>
    </recommendedName>
</protein>
<dbReference type="InterPro" id="IPR050595">
    <property type="entry name" value="Bact_response_regulator"/>
</dbReference>
<evidence type="ECO:0000256" key="3">
    <source>
        <dbReference type="ARBA" id="ARBA00024867"/>
    </source>
</evidence>
<evidence type="ECO:0000313" key="6">
    <source>
        <dbReference type="EMBL" id="MCQ1528867.1"/>
    </source>
</evidence>
<reference evidence="6 7" key="1">
    <citation type="submission" date="2021-10" db="EMBL/GenBank/DDBJ databases">
        <title>Lutispora strain m25 sp. nov., a thermophilic, non-spore-forming bacterium isolated from a lab-scale methanogenic bioreactor digesting anaerobic sludge.</title>
        <authorList>
            <person name="El Houari A."/>
            <person name="Mcdonald J."/>
        </authorList>
    </citation>
    <scope>NUCLEOTIDE SEQUENCE [LARGE SCALE GENOMIC DNA]</scope>
    <source>
        <strain evidence="7">m25</strain>
    </source>
</reference>
<evidence type="ECO:0000259" key="5">
    <source>
        <dbReference type="PROSITE" id="PS50110"/>
    </source>
</evidence>
<sequence>MLVVDDEKPCLDELVYILSGQENIEIVGAFTSPREALQASATLNPGVAFIDLIMPNLNGAKLATELLERNPALKIVFVTAYRKELARIRNSPAVFSLLKPISRLKLQEFLRRLPD</sequence>
<feature type="domain" description="Response regulatory" evidence="5">
    <location>
        <begin position="1"/>
        <end position="114"/>
    </location>
</feature>
<name>A0ABT1NC86_9FIRM</name>
<keyword evidence="7" id="KW-1185">Reference proteome</keyword>
<comment type="caution">
    <text evidence="6">The sequence shown here is derived from an EMBL/GenBank/DDBJ whole genome shotgun (WGS) entry which is preliminary data.</text>
</comment>
<dbReference type="Pfam" id="PF00072">
    <property type="entry name" value="Response_reg"/>
    <property type="match status" value="1"/>
</dbReference>
<dbReference type="PANTHER" id="PTHR44591">
    <property type="entry name" value="STRESS RESPONSE REGULATOR PROTEIN 1"/>
    <property type="match status" value="1"/>
</dbReference>
<comment type="function">
    <text evidence="3">May play the central regulatory role in sporulation. It may be an element of the effector pathway responsible for the activation of sporulation genes in response to nutritional stress. Spo0A may act in concert with spo0H (a sigma factor) to control the expression of some genes that are critical to the sporulation process.</text>
</comment>
<evidence type="ECO:0000313" key="7">
    <source>
        <dbReference type="Proteomes" id="UP001651880"/>
    </source>
</evidence>
<dbReference type="PROSITE" id="PS50110">
    <property type="entry name" value="RESPONSE_REGULATORY"/>
    <property type="match status" value="1"/>
</dbReference>
<evidence type="ECO:0000256" key="2">
    <source>
        <dbReference type="ARBA" id="ARBA00022553"/>
    </source>
</evidence>
<dbReference type="SMART" id="SM00448">
    <property type="entry name" value="REC"/>
    <property type="match status" value="1"/>
</dbReference>
<evidence type="ECO:0000256" key="1">
    <source>
        <dbReference type="ARBA" id="ARBA00018672"/>
    </source>
</evidence>
<feature type="modified residue" description="4-aspartylphosphate" evidence="4">
    <location>
        <position position="51"/>
    </location>
</feature>
<dbReference type="Proteomes" id="UP001651880">
    <property type="component" value="Unassembled WGS sequence"/>
</dbReference>
<gene>
    <name evidence="6" type="ORF">LJD61_04815</name>
</gene>